<comment type="caution">
    <text evidence="2">The sequence shown here is derived from an EMBL/GenBank/DDBJ whole genome shotgun (WGS) entry which is preliminary data.</text>
</comment>
<dbReference type="AlphaFoldDB" id="A0A8S3YQN6"/>
<feature type="non-terminal residue" evidence="2">
    <location>
        <position position="53"/>
    </location>
</feature>
<dbReference type="OrthoDB" id="14833at2759"/>
<dbReference type="Proteomes" id="UP000678393">
    <property type="component" value="Unassembled WGS sequence"/>
</dbReference>
<keyword evidence="3" id="KW-1185">Reference proteome</keyword>
<dbReference type="SUPFAM" id="SSF50729">
    <property type="entry name" value="PH domain-like"/>
    <property type="match status" value="1"/>
</dbReference>
<dbReference type="EMBL" id="CAJHNH020000711">
    <property type="protein sequence ID" value="CAG5119434.1"/>
    <property type="molecule type" value="Genomic_DNA"/>
</dbReference>
<evidence type="ECO:0000259" key="1">
    <source>
        <dbReference type="PROSITE" id="PS50003"/>
    </source>
</evidence>
<feature type="non-terminal residue" evidence="2">
    <location>
        <position position="1"/>
    </location>
</feature>
<organism evidence="2 3">
    <name type="scientific">Candidula unifasciata</name>
    <dbReference type="NCBI Taxonomy" id="100452"/>
    <lineage>
        <taxon>Eukaryota</taxon>
        <taxon>Metazoa</taxon>
        <taxon>Spiralia</taxon>
        <taxon>Lophotrochozoa</taxon>
        <taxon>Mollusca</taxon>
        <taxon>Gastropoda</taxon>
        <taxon>Heterobranchia</taxon>
        <taxon>Euthyneura</taxon>
        <taxon>Panpulmonata</taxon>
        <taxon>Eupulmonata</taxon>
        <taxon>Stylommatophora</taxon>
        <taxon>Helicina</taxon>
        <taxon>Helicoidea</taxon>
        <taxon>Geomitridae</taxon>
        <taxon>Candidula</taxon>
    </lineage>
</organism>
<dbReference type="InterPro" id="IPR001849">
    <property type="entry name" value="PH_domain"/>
</dbReference>
<sequence length="53" mass="6093">SAKVSTKKGEMTFTVNSANGEIFKFKAFDVREKQLWIDRIRAVVEYQAQKLGQ</sequence>
<protein>
    <recommendedName>
        <fullName evidence="1">PH domain-containing protein</fullName>
    </recommendedName>
</protein>
<proteinExistence type="predicted"/>
<gene>
    <name evidence="2" type="ORF">CUNI_LOCUS4992</name>
</gene>
<name>A0A8S3YQN6_9EUPU</name>
<accession>A0A8S3YQN6</accession>
<dbReference type="PROSITE" id="PS50003">
    <property type="entry name" value="PH_DOMAIN"/>
    <property type="match status" value="1"/>
</dbReference>
<reference evidence="2" key="1">
    <citation type="submission" date="2021-04" db="EMBL/GenBank/DDBJ databases">
        <authorList>
            <consortium name="Molecular Ecology Group"/>
        </authorList>
    </citation>
    <scope>NUCLEOTIDE SEQUENCE</scope>
</reference>
<evidence type="ECO:0000313" key="3">
    <source>
        <dbReference type="Proteomes" id="UP000678393"/>
    </source>
</evidence>
<feature type="domain" description="PH" evidence="1">
    <location>
        <begin position="1"/>
        <end position="45"/>
    </location>
</feature>
<evidence type="ECO:0000313" key="2">
    <source>
        <dbReference type="EMBL" id="CAG5119434.1"/>
    </source>
</evidence>